<comment type="caution">
    <text evidence="7">The sequence shown here is derived from an EMBL/GenBank/DDBJ whole genome shotgun (WGS) entry which is preliminary data.</text>
</comment>
<dbReference type="SUPFAM" id="SSF88659">
    <property type="entry name" value="Sigma3 and sigma4 domains of RNA polymerase sigma factors"/>
    <property type="match status" value="1"/>
</dbReference>
<gene>
    <name evidence="7" type="ORF">CDL18_12105</name>
    <name evidence="8" type="ORF">CDL23_07050</name>
    <name evidence="6" type="ORF">O8D18_13810</name>
    <name evidence="5" type="ORF">OZZ16_04380</name>
    <name evidence="4" type="ORF">OZZ17_08515</name>
</gene>
<dbReference type="EMBL" id="JAPRAY010000010">
    <property type="protein sequence ID" value="MCZ0667589.1"/>
    <property type="molecule type" value="Genomic_DNA"/>
</dbReference>
<dbReference type="InterPro" id="IPR054831">
    <property type="entry name" value="UPF0122_fam_protein"/>
</dbReference>
<evidence type="ECO:0000313" key="9">
    <source>
        <dbReference type="Proteomes" id="UP000234849"/>
    </source>
</evidence>
<comment type="similarity">
    <text evidence="1 3">Belongs to the UPF0122 family.</text>
</comment>
<keyword evidence="7" id="KW-0238">DNA-binding</keyword>
<dbReference type="Pfam" id="PF04297">
    <property type="entry name" value="UPF0122"/>
    <property type="match status" value="1"/>
</dbReference>
<dbReference type="InterPro" id="IPR007394">
    <property type="entry name" value="UPF0122"/>
</dbReference>
<dbReference type="RefSeq" id="WP_022038300.1">
    <property type="nucleotide sequence ID" value="NZ_BAABXV010000001.1"/>
</dbReference>
<dbReference type="NCBIfam" id="NF045758">
    <property type="entry name" value="YlxM"/>
    <property type="match status" value="1"/>
</dbReference>
<evidence type="ECO:0000256" key="1">
    <source>
        <dbReference type="ARBA" id="ARBA00008720"/>
    </source>
</evidence>
<evidence type="ECO:0000313" key="5">
    <source>
        <dbReference type="EMBL" id="MCZ0689159.1"/>
    </source>
</evidence>
<protein>
    <recommendedName>
        <fullName evidence="3">UPF0122 protein CDL18_12105</fullName>
    </recommendedName>
</protein>
<dbReference type="InterPro" id="IPR013324">
    <property type="entry name" value="RNA_pol_sigma_r3/r4-like"/>
</dbReference>
<evidence type="ECO:0000313" key="7">
    <source>
        <dbReference type="EMBL" id="PLT53533.1"/>
    </source>
</evidence>
<dbReference type="PANTHER" id="PTHR40083:SF1">
    <property type="entry name" value="UPF0122 PROTEIN YLXM"/>
    <property type="match status" value="1"/>
</dbReference>
<dbReference type="EMBL" id="JAPRBD010000003">
    <property type="protein sequence ID" value="MCZ0689159.1"/>
    <property type="molecule type" value="Genomic_DNA"/>
</dbReference>
<sequence length="118" mass="13597">MNDILEQALLYDFYGELLTSHQKEIYEQFVLEDLSLSEIAGEAGISRQGVHDLIKRCQKALEGYEEKLHLVEKFLSIKEKVHEIDSVLDAYESSAGNQKPQEMIEKIRKISDTIIEEL</sequence>
<dbReference type="EMBL" id="JAPZED010000020">
    <property type="protein sequence ID" value="MCZ7695086.1"/>
    <property type="molecule type" value="Genomic_DNA"/>
</dbReference>
<evidence type="ECO:0000256" key="3">
    <source>
        <dbReference type="HAMAP-Rule" id="MF_00245"/>
    </source>
</evidence>
<dbReference type="Proteomes" id="UP000234849">
    <property type="component" value="Unassembled WGS sequence"/>
</dbReference>
<dbReference type="Proteomes" id="UP001076974">
    <property type="component" value="Unassembled WGS sequence"/>
</dbReference>
<evidence type="ECO:0000313" key="8">
    <source>
        <dbReference type="EMBL" id="PLT75763.1"/>
    </source>
</evidence>
<reference evidence="9 10" key="1">
    <citation type="journal article" date="2017" name="Genome Med.">
        <title>A novel Ruminococcus gnavus clade enriched in inflammatory bowel disease patients.</title>
        <authorList>
            <person name="Hall A.B."/>
            <person name="Yassour M."/>
            <person name="Sauk J."/>
            <person name="Garner A."/>
            <person name="Jiang X."/>
            <person name="Arthur T."/>
            <person name="Lagoudas G.K."/>
            <person name="Vatanen T."/>
            <person name="Fornelos N."/>
            <person name="Wilson R."/>
            <person name="Bertha M."/>
            <person name="Cohen M."/>
            <person name="Garber J."/>
            <person name="Khalili H."/>
            <person name="Gevers D."/>
            <person name="Ananthakrishnan A.N."/>
            <person name="Kugathasan S."/>
            <person name="Lander E.S."/>
            <person name="Blainey P."/>
            <person name="Vlamakis H."/>
            <person name="Xavier R.J."/>
            <person name="Huttenhower C."/>
        </authorList>
    </citation>
    <scope>NUCLEOTIDE SEQUENCE [LARGE SCALE GENOMIC DNA]</scope>
    <source>
        <strain evidence="7 9">RJX1118</strain>
        <strain evidence="8 10">RJX1125</strain>
    </source>
</reference>
<evidence type="ECO:0000313" key="4">
    <source>
        <dbReference type="EMBL" id="MCZ0667589.1"/>
    </source>
</evidence>
<dbReference type="HAMAP" id="MF_00245">
    <property type="entry name" value="UPF0122"/>
    <property type="match status" value="1"/>
</dbReference>
<dbReference type="EMBL" id="NIHM01000018">
    <property type="protein sequence ID" value="PLT53533.1"/>
    <property type="molecule type" value="Genomic_DNA"/>
</dbReference>
<dbReference type="Gene3D" id="1.10.10.10">
    <property type="entry name" value="Winged helix-like DNA-binding domain superfamily/Winged helix DNA-binding domain"/>
    <property type="match status" value="1"/>
</dbReference>
<organism evidence="7 9">
    <name type="scientific">Mediterraneibacter gnavus</name>
    <name type="common">Ruminococcus gnavus</name>
    <dbReference type="NCBI Taxonomy" id="33038"/>
    <lineage>
        <taxon>Bacteria</taxon>
        <taxon>Bacillati</taxon>
        <taxon>Bacillota</taxon>
        <taxon>Clostridia</taxon>
        <taxon>Lachnospirales</taxon>
        <taxon>Lachnospiraceae</taxon>
        <taxon>Mediterraneibacter</taxon>
    </lineage>
</organism>
<accession>A0A2N5NG05</accession>
<dbReference type="GO" id="GO:0003677">
    <property type="term" value="F:DNA binding"/>
    <property type="evidence" value="ECO:0007669"/>
    <property type="project" value="UniProtKB-KW"/>
</dbReference>
<dbReference type="PANTHER" id="PTHR40083">
    <property type="entry name" value="UPF0122 PROTEIN CBO2450/CLC_2298"/>
    <property type="match status" value="1"/>
</dbReference>
<dbReference type="EMBL" id="NIHT01000009">
    <property type="protein sequence ID" value="PLT75763.1"/>
    <property type="molecule type" value="Genomic_DNA"/>
</dbReference>
<comment type="function">
    <text evidence="2 3">Might take part in the signal recognition particle (SRP) pathway. This is inferred from the conservation of its genetic proximity to ftsY/ffh. May be a regulatory protein.</text>
</comment>
<name>A0A2N5NG05_MEDGN</name>
<proteinExistence type="inferred from homology"/>
<dbReference type="AlphaFoldDB" id="A0A2N5NG05"/>
<evidence type="ECO:0000256" key="2">
    <source>
        <dbReference type="ARBA" id="ARBA00024764"/>
    </source>
</evidence>
<dbReference type="InterPro" id="IPR036388">
    <property type="entry name" value="WH-like_DNA-bd_sf"/>
</dbReference>
<dbReference type="Proteomes" id="UP001148455">
    <property type="component" value="Unassembled WGS sequence"/>
</dbReference>
<evidence type="ECO:0000313" key="6">
    <source>
        <dbReference type="EMBL" id="MCZ7695086.1"/>
    </source>
</evidence>
<reference evidence="4" key="2">
    <citation type="submission" date="2022-11" db="EMBL/GenBank/DDBJ databases">
        <title>Temperate bacteriophages infecting mucin-degrading bacterium Ruminococcus gnavus from the human gut.</title>
        <authorList>
            <person name="Buttimer C."/>
        </authorList>
    </citation>
    <scope>NUCLEOTIDE SEQUENCE</scope>
    <source>
        <strain evidence="4">CCUG 49994</strain>
        <strain evidence="5">CCUG 52279</strain>
    </source>
</reference>
<dbReference type="Proteomes" id="UP000235093">
    <property type="component" value="Unassembled WGS sequence"/>
</dbReference>
<dbReference type="Proteomes" id="UP001079535">
    <property type="component" value="Unassembled WGS sequence"/>
</dbReference>
<reference evidence="6" key="3">
    <citation type="submission" date="2022-12" db="EMBL/GenBank/DDBJ databases">
        <title>Genome of R. gnavus strain RSHDN_123.</title>
        <authorList>
            <person name="Abdugheni R."/>
        </authorList>
    </citation>
    <scope>NUCLEOTIDE SEQUENCE</scope>
    <source>
        <strain evidence="6">RSHDN_123</strain>
    </source>
</reference>
<evidence type="ECO:0000313" key="10">
    <source>
        <dbReference type="Proteomes" id="UP000235093"/>
    </source>
</evidence>